<dbReference type="HAMAP" id="MF_01402_B">
    <property type="entry name" value="ApgM_B"/>
    <property type="match status" value="1"/>
</dbReference>
<keyword evidence="9" id="KW-1185">Reference proteome</keyword>
<name>A0A0U9HPL1_9BACT</name>
<keyword evidence="5 6" id="KW-0413">Isomerase</keyword>
<gene>
    <name evidence="6" type="primary">apgM</name>
    <name evidence="8" type="ORF">TAGGR_11136</name>
</gene>
<evidence type="ECO:0000256" key="3">
    <source>
        <dbReference type="ARBA" id="ARBA00005524"/>
    </source>
</evidence>
<evidence type="ECO:0000256" key="2">
    <source>
        <dbReference type="ARBA" id="ARBA00002315"/>
    </source>
</evidence>
<organism evidence="8 9">
    <name type="scientific">Thermodesulfovibrio aggregans</name>
    <dbReference type="NCBI Taxonomy" id="86166"/>
    <lineage>
        <taxon>Bacteria</taxon>
        <taxon>Pseudomonadati</taxon>
        <taxon>Nitrospirota</taxon>
        <taxon>Thermodesulfovibrionia</taxon>
        <taxon>Thermodesulfovibrionales</taxon>
        <taxon>Thermodesulfovibrionaceae</taxon>
        <taxon>Thermodesulfovibrio</taxon>
    </lineage>
</organism>
<dbReference type="GO" id="GO:0004619">
    <property type="term" value="F:phosphoglycerate mutase activity"/>
    <property type="evidence" value="ECO:0007669"/>
    <property type="project" value="UniProtKB-UniRule"/>
</dbReference>
<evidence type="ECO:0000256" key="1">
    <source>
        <dbReference type="ARBA" id="ARBA00000370"/>
    </source>
</evidence>
<evidence type="ECO:0000259" key="7">
    <source>
        <dbReference type="Pfam" id="PF01676"/>
    </source>
</evidence>
<dbReference type="Gene3D" id="3.30.70.2130">
    <property type="entry name" value="Metalloenzyme domain"/>
    <property type="match status" value="1"/>
</dbReference>
<evidence type="ECO:0000313" key="9">
    <source>
        <dbReference type="Proteomes" id="UP000054976"/>
    </source>
</evidence>
<dbReference type="InterPro" id="IPR042253">
    <property type="entry name" value="Pglycerate_mutase_ApgM_sf"/>
</dbReference>
<dbReference type="UniPathway" id="UPA00109">
    <property type="reaction ID" value="UER00186"/>
</dbReference>
<dbReference type="Pfam" id="PF01676">
    <property type="entry name" value="Metalloenzyme"/>
    <property type="match status" value="1"/>
</dbReference>
<comment type="caution">
    <text evidence="8">The sequence shown here is derived from an EMBL/GenBank/DDBJ whole genome shotgun (WGS) entry which is preliminary data.</text>
</comment>
<sequence length="400" mass="44597">MDISSLIQKNDRKIIFIILDGIGGLPVNGKTELEAANKPNLDALARVSACGMHIPVAYGITPGSGPGHFGVFGYDPLKYEIGRGVLEALGLGIELQKTDVALRCNYATLKDDIIVDRRAGRIPTEKNIELTAKLSEQIKEIDDVKIILKPGKEHRFCLVMRFPKNITEKQAMVTDTDPQKEGKPPAQPIPLNEESREVSEIAKKFIERAREILKNEEKANYVLLRGFSALPHIPSFEEKYRLKACSIAVYPMYRGITRLLGMETLSVEGDIKEEVETLKKVYKDYDFVFVHIKKIDSFGEDGNFEGKVKKIEEFDNYLPEIVSLNPDTLVITGDHSTPSLLKAHSWHPVPLLINSPYVLGGLVNGFTERECFKGELGIIPATAIMPLVLANTLRLRKFGA</sequence>
<reference evidence="9" key="1">
    <citation type="submission" date="2016-01" db="EMBL/GenBank/DDBJ databases">
        <title>Draft genome sequence of Thermodesulfovibrio aggregans strain TGE-P1.</title>
        <authorList>
            <person name="Sekiguchi Y."/>
            <person name="Ohashi A."/>
            <person name="Matsuura N."/>
            <person name="Tourlousse M.D."/>
        </authorList>
    </citation>
    <scope>NUCLEOTIDE SEQUENCE [LARGE SCALE GENOMIC DNA]</scope>
    <source>
        <strain evidence="9">TGE-P1</strain>
    </source>
</reference>
<protein>
    <recommendedName>
        <fullName evidence="6">Probable 2,3-bisphosphoglycerate-independent phosphoglycerate mutase</fullName>
        <shortName evidence="6">BPG-independent PGAM</shortName>
        <shortName evidence="6">Phosphoglyceromutase</shortName>
        <shortName evidence="6">aPGAM</shortName>
        <ecNumber evidence="6">5.4.2.12</ecNumber>
    </recommendedName>
</protein>
<dbReference type="PANTHER" id="PTHR31209">
    <property type="entry name" value="COFACTOR-INDEPENDENT PHOSPHOGLYCERATE MUTASE"/>
    <property type="match status" value="1"/>
</dbReference>
<evidence type="ECO:0000313" key="8">
    <source>
        <dbReference type="EMBL" id="GAQ94939.1"/>
    </source>
</evidence>
<dbReference type="NCBIfam" id="NF003160">
    <property type="entry name" value="PRK04135.1"/>
    <property type="match status" value="1"/>
</dbReference>
<dbReference type="EMBL" id="BCNO01000001">
    <property type="protein sequence ID" value="GAQ94939.1"/>
    <property type="molecule type" value="Genomic_DNA"/>
</dbReference>
<dbReference type="EC" id="5.4.2.12" evidence="6"/>
<feature type="domain" description="Metalloenzyme" evidence="7">
    <location>
        <begin position="13"/>
        <end position="389"/>
    </location>
</feature>
<dbReference type="InterPro" id="IPR006124">
    <property type="entry name" value="Metalloenzyme"/>
</dbReference>
<dbReference type="AlphaFoldDB" id="A0A0U9HPL1"/>
<dbReference type="InterPro" id="IPR004456">
    <property type="entry name" value="Pglycerate_mutase_ApgM"/>
</dbReference>
<evidence type="ECO:0000256" key="6">
    <source>
        <dbReference type="HAMAP-Rule" id="MF_01402"/>
    </source>
</evidence>
<dbReference type="OrthoDB" id="9804453at2"/>
<dbReference type="Gene3D" id="3.40.720.10">
    <property type="entry name" value="Alkaline Phosphatase, subunit A"/>
    <property type="match status" value="1"/>
</dbReference>
<comment type="similarity">
    <text evidence="3 6">Belongs to the BPG-independent phosphoglycerate mutase family. A-PGAM subfamily.</text>
</comment>
<keyword evidence="4 6" id="KW-0324">Glycolysis</keyword>
<comment type="catalytic activity">
    <reaction evidence="1 6">
        <text>(2R)-2-phosphoglycerate = (2R)-3-phosphoglycerate</text>
        <dbReference type="Rhea" id="RHEA:15901"/>
        <dbReference type="ChEBI" id="CHEBI:58272"/>
        <dbReference type="ChEBI" id="CHEBI:58289"/>
        <dbReference type="EC" id="5.4.2.12"/>
    </reaction>
</comment>
<dbReference type="CDD" id="cd16011">
    <property type="entry name" value="iPGM_like"/>
    <property type="match status" value="1"/>
</dbReference>
<dbReference type="Proteomes" id="UP000054976">
    <property type="component" value="Unassembled WGS sequence"/>
</dbReference>
<dbReference type="InterPro" id="IPR023665">
    <property type="entry name" value="ApgAM_prokaryotes"/>
</dbReference>
<dbReference type="NCBIfam" id="TIGR00306">
    <property type="entry name" value="apgM"/>
    <property type="match status" value="1"/>
</dbReference>
<evidence type="ECO:0000256" key="4">
    <source>
        <dbReference type="ARBA" id="ARBA00023152"/>
    </source>
</evidence>
<comment type="function">
    <text evidence="2 6">Catalyzes the interconversion of 2-phosphoglycerate and 3-phosphoglycerate.</text>
</comment>
<dbReference type="InterPro" id="IPR017850">
    <property type="entry name" value="Alkaline_phosphatase_core_sf"/>
</dbReference>
<proteinExistence type="inferred from homology"/>
<dbReference type="GO" id="GO:0046872">
    <property type="term" value="F:metal ion binding"/>
    <property type="evidence" value="ECO:0007669"/>
    <property type="project" value="InterPro"/>
</dbReference>
<dbReference type="STRING" id="86166.TAGGR_11136"/>
<accession>A0A0U9HPL1</accession>
<dbReference type="SUPFAM" id="SSF53649">
    <property type="entry name" value="Alkaline phosphatase-like"/>
    <property type="match status" value="1"/>
</dbReference>
<evidence type="ECO:0000256" key="5">
    <source>
        <dbReference type="ARBA" id="ARBA00023235"/>
    </source>
</evidence>
<dbReference type="Pfam" id="PF10143">
    <property type="entry name" value="PhosphMutase"/>
    <property type="match status" value="1"/>
</dbReference>
<dbReference type="PANTHER" id="PTHR31209:SF0">
    <property type="entry name" value="METALLOENZYME DOMAIN-CONTAINING PROTEIN"/>
    <property type="match status" value="1"/>
</dbReference>
<dbReference type="PIRSF" id="PIRSF006392">
    <property type="entry name" value="IPGAM_arch"/>
    <property type="match status" value="1"/>
</dbReference>
<comment type="pathway">
    <text evidence="6">Carbohydrate degradation; glycolysis; pyruvate from D-glyceraldehyde 3-phosphate: step 3/5.</text>
</comment>
<dbReference type="GO" id="GO:0006096">
    <property type="term" value="P:glycolytic process"/>
    <property type="evidence" value="ECO:0007669"/>
    <property type="project" value="UniProtKB-UniRule"/>
</dbReference>
<dbReference type="RefSeq" id="WP_059176345.1">
    <property type="nucleotide sequence ID" value="NZ_BCNO01000001.1"/>
</dbReference>